<dbReference type="InterPro" id="IPR001917">
    <property type="entry name" value="Aminotrans_II_pyridoxalP_BS"/>
</dbReference>
<dbReference type="CDD" id="cd06454">
    <property type="entry name" value="KBL_like"/>
    <property type="match status" value="1"/>
</dbReference>
<reference evidence="23" key="4">
    <citation type="submission" date="2015-06" db="UniProtKB">
        <authorList>
            <consortium name="EnsemblMetazoa"/>
        </authorList>
    </citation>
    <scope>IDENTIFICATION</scope>
</reference>
<dbReference type="InterPro" id="IPR000008">
    <property type="entry name" value="C2_dom"/>
</dbReference>
<comment type="cofactor">
    <cofactor evidence="1">
        <name>pyridoxal 5'-phosphate</name>
        <dbReference type="ChEBI" id="CHEBI:597326"/>
    </cofactor>
</comment>
<organism evidence="22">
    <name type="scientific">Anopheles darlingi</name>
    <name type="common">Mosquito</name>
    <dbReference type="NCBI Taxonomy" id="43151"/>
    <lineage>
        <taxon>Eukaryota</taxon>
        <taxon>Metazoa</taxon>
        <taxon>Ecdysozoa</taxon>
        <taxon>Arthropoda</taxon>
        <taxon>Hexapoda</taxon>
        <taxon>Insecta</taxon>
        <taxon>Pterygota</taxon>
        <taxon>Neoptera</taxon>
        <taxon>Endopterygota</taxon>
        <taxon>Diptera</taxon>
        <taxon>Nematocera</taxon>
        <taxon>Culicoidea</taxon>
        <taxon>Culicidae</taxon>
        <taxon>Anophelinae</taxon>
        <taxon>Anopheles</taxon>
    </lineage>
</organism>
<keyword evidence="17" id="KW-0012">Acyltransferase</keyword>
<evidence type="ECO:0000256" key="19">
    <source>
        <dbReference type="SAM" id="MobiDB-lite"/>
    </source>
</evidence>
<evidence type="ECO:0000313" key="24">
    <source>
        <dbReference type="Proteomes" id="UP000000673"/>
    </source>
</evidence>
<evidence type="ECO:0000256" key="16">
    <source>
        <dbReference type="ARBA" id="ARBA00023136"/>
    </source>
</evidence>
<feature type="transmembrane region" description="Helical" evidence="20">
    <location>
        <begin position="46"/>
        <end position="67"/>
    </location>
</feature>
<dbReference type="PROSITE" id="PS00599">
    <property type="entry name" value="AA_TRANSFER_CLASS_2"/>
    <property type="match status" value="1"/>
</dbReference>
<evidence type="ECO:0000256" key="10">
    <source>
        <dbReference type="ARBA" id="ARBA00022737"/>
    </source>
</evidence>
<evidence type="ECO:0000256" key="12">
    <source>
        <dbReference type="ARBA" id="ARBA00022898"/>
    </source>
</evidence>
<keyword evidence="11" id="KW-0256">Endoplasmic reticulum</keyword>
<dbReference type="Gene3D" id="3.40.640.10">
    <property type="entry name" value="Type I PLP-dependent aspartate aminotransferase-like (Major domain)"/>
    <property type="match status" value="1"/>
</dbReference>
<dbReference type="PRINTS" id="PR00399">
    <property type="entry name" value="SYNAPTOTAGMN"/>
</dbReference>
<feature type="domain" description="C2" evidence="21">
    <location>
        <begin position="790"/>
        <end position="892"/>
    </location>
</feature>
<dbReference type="VEuPathDB" id="VectorBase:ADAR2_005398"/>
<keyword evidence="12" id="KW-0663">Pyridoxal phosphate</keyword>
<keyword evidence="16 20" id="KW-0472">Membrane</keyword>
<evidence type="ECO:0000256" key="18">
    <source>
        <dbReference type="ARBA" id="ARBA00048528"/>
    </source>
</evidence>
<keyword evidence="14 20" id="KW-1133">Transmembrane helix</keyword>
<dbReference type="PANTHER" id="PTHR13693">
    <property type="entry name" value="CLASS II AMINOTRANSFERASE/8-AMINO-7-OXONONANOATE SYNTHASE"/>
    <property type="match status" value="1"/>
</dbReference>
<gene>
    <name evidence="22" type="ORF">AND_006076</name>
</gene>
<dbReference type="GO" id="GO:0016020">
    <property type="term" value="C:membrane"/>
    <property type="evidence" value="ECO:0007669"/>
    <property type="project" value="UniProtKB-SubCell"/>
</dbReference>
<name>W5JH40_ANODA</name>
<dbReference type="HOGENOM" id="CLU_321114_0_0_1"/>
<evidence type="ECO:0000256" key="6">
    <source>
        <dbReference type="ARBA" id="ARBA00008392"/>
    </source>
</evidence>
<evidence type="ECO:0000256" key="15">
    <source>
        <dbReference type="ARBA" id="ARBA00023098"/>
    </source>
</evidence>
<dbReference type="InterPro" id="IPR035892">
    <property type="entry name" value="C2_domain_sf"/>
</dbReference>
<dbReference type="EMBL" id="ADMH02001514">
    <property type="protein sequence ID" value="ETN62230.1"/>
    <property type="molecule type" value="Genomic_DNA"/>
</dbReference>
<evidence type="ECO:0000256" key="3">
    <source>
        <dbReference type="ARBA" id="ARBA00004370"/>
    </source>
</evidence>
<feature type="compositionally biased region" description="Acidic residues" evidence="19">
    <location>
        <begin position="556"/>
        <end position="565"/>
    </location>
</feature>
<protein>
    <recommendedName>
        <fullName evidence="7">serine C-palmitoyltransferase</fullName>
        <ecNumber evidence="7">2.3.1.50</ecNumber>
    </recommendedName>
</protein>
<reference evidence="22" key="2">
    <citation type="submission" date="2010-05" db="EMBL/GenBank/DDBJ databases">
        <authorList>
            <person name="Almeida L.G."/>
            <person name="Nicolas M.F."/>
            <person name="Souza R.C."/>
            <person name="Vasconcelos A.T.R."/>
        </authorList>
    </citation>
    <scope>NUCLEOTIDE SEQUENCE</scope>
</reference>
<dbReference type="EC" id="2.3.1.50" evidence="7"/>
<dbReference type="GO" id="GO:0017059">
    <property type="term" value="C:serine palmitoyltransferase complex"/>
    <property type="evidence" value="ECO:0007669"/>
    <property type="project" value="TreeGrafter"/>
</dbReference>
<evidence type="ECO:0000259" key="21">
    <source>
        <dbReference type="PROSITE" id="PS50004"/>
    </source>
</evidence>
<dbReference type="FunCoup" id="W5JH40">
    <property type="interactions" value="766"/>
</dbReference>
<comment type="pathway">
    <text evidence="4">Lipid metabolism; sphingolipid metabolism.</text>
</comment>
<sequence length="903" mass="101142">MSRAETVRNGITREPQVRNGKTLPKRNGFSKKLDDSTHSKSSYEQVPLHTACFTYLGFYLLMILGYINQVFFTPKVATEKHRDGYVPLYDAFEKFYLRYVYRRVKDCWNRPICSVPGSEVVLKDRITRDYGWSFEFTGTETKCLNLGSYNYLGFAQNEGPCADDSEKCIESYGLAACSPRRELGTNPLHNELESLTAKFLGVEDAIVFGMGFATNSLNIPTLITPGCLVVSDEKNHASIILGLRLSGATPKVFKHNNMKDLERVLRDSIIAGQPGSGKPWKKILIIVEGVFSMEGSIVKLPEIIALKKKYKAYVYLDEAHSIGATGPTGRGVVEYYGVDPKDVDILMGTFTKSFGSAGGYIAGNKKLINFLRVHSHAHCYASSMSPPVTQQILTSMKIILGMDGTSEGKNRIDQLARNTRYFRKRLAQIGVITYGHEDSPVVPMLVYLFSKIGAVVRTLTSRNIAVVGVGFPATPIMEGRIRFCLSAAHTKEQLDYALSVINDIRKSKTKMAPNSRLWKREAEADSDAAKLADVASTLATKIFGHKQKHHTTTTESELELEENEDFSTASPTKGEAEKLGDKAAEMTEALAHEMGIPTWGLVSIIIAIALVILGICGFCIRRCFRKRRSKDGKKGMKGVDLKSVQPDMEELTENAEEGDEGESKQSEQKLGKLQYKLEYDFNANALTVTVIQAEELPALDMGGTSDPYVKVYLLPDKKKKFETKVHRKTLNPVFNESFTFKSLPYAEAMNKTLVFAIFDFDRFSKHDQIGEVKVPLCQIDLAQTIEEWRELQSVEDPYVKIALMQNGKRLKKKKTSIKKCTLNPYYNESFSFEVPFEQIQKVNLVVTVVDYDRIGTSEPIGKVVLGYNASGTELRHWSDMLASPRRPIAQWHTLKDPDDDKKD</sequence>
<evidence type="ECO:0000256" key="17">
    <source>
        <dbReference type="ARBA" id="ARBA00023315"/>
    </source>
</evidence>
<feature type="region of interest" description="Disordered" evidence="19">
    <location>
        <begin position="1"/>
        <end position="37"/>
    </location>
</feature>
<dbReference type="Proteomes" id="UP000000673">
    <property type="component" value="Unassembled WGS sequence"/>
</dbReference>
<keyword evidence="10" id="KW-0677">Repeat</keyword>
<feature type="region of interest" description="Disordered" evidence="19">
    <location>
        <begin position="631"/>
        <end position="667"/>
    </location>
</feature>
<dbReference type="PROSITE" id="PS50004">
    <property type="entry name" value="C2"/>
    <property type="match status" value="2"/>
</dbReference>
<evidence type="ECO:0000256" key="13">
    <source>
        <dbReference type="ARBA" id="ARBA00022919"/>
    </source>
</evidence>
<feature type="domain" description="C2" evidence="21">
    <location>
        <begin position="669"/>
        <end position="789"/>
    </location>
</feature>
<evidence type="ECO:0000313" key="23">
    <source>
        <dbReference type="EnsemblMetazoa" id="ADAC006076-PA"/>
    </source>
</evidence>
<dbReference type="GO" id="GO:0046512">
    <property type="term" value="P:sphingosine biosynthetic process"/>
    <property type="evidence" value="ECO:0007669"/>
    <property type="project" value="TreeGrafter"/>
</dbReference>
<dbReference type="InterPro" id="IPR050087">
    <property type="entry name" value="AON_synthase_class-II"/>
</dbReference>
<evidence type="ECO:0000256" key="8">
    <source>
        <dbReference type="ARBA" id="ARBA00022679"/>
    </source>
</evidence>
<keyword evidence="24" id="KW-1185">Reference proteome</keyword>
<dbReference type="InterPro" id="IPR015421">
    <property type="entry name" value="PyrdxlP-dep_Trfase_major"/>
</dbReference>
<dbReference type="InterPro" id="IPR001565">
    <property type="entry name" value="Synaptotagmin"/>
</dbReference>
<dbReference type="SMART" id="SM00239">
    <property type="entry name" value="C2"/>
    <property type="match status" value="2"/>
</dbReference>
<dbReference type="STRING" id="43151.W5JH40"/>
<evidence type="ECO:0000256" key="20">
    <source>
        <dbReference type="SAM" id="Phobius"/>
    </source>
</evidence>
<evidence type="ECO:0000256" key="11">
    <source>
        <dbReference type="ARBA" id="ARBA00022824"/>
    </source>
</evidence>
<accession>W5JH40</accession>
<evidence type="ECO:0000256" key="4">
    <source>
        <dbReference type="ARBA" id="ARBA00004760"/>
    </source>
</evidence>
<dbReference type="InterPro" id="IPR004839">
    <property type="entry name" value="Aminotransferase_I/II_large"/>
</dbReference>
<dbReference type="Gene3D" id="2.60.40.150">
    <property type="entry name" value="C2 domain"/>
    <property type="match status" value="2"/>
</dbReference>
<evidence type="ECO:0000256" key="9">
    <source>
        <dbReference type="ARBA" id="ARBA00022692"/>
    </source>
</evidence>
<evidence type="ECO:0000313" key="22">
    <source>
        <dbReference type="EMBL" id="ETN62230.1"/>
    </source>
</evidence>
<keyword evidence="9 20" id="KW-0812">Transmembrane</keyword>
<feature type="transmembrane region" description="Helical" evidence="20">
    <location>
        <begin position="599"/>
        <end position="620"/>
    </location>
</feature>
<dbReference type="InterPro" id="IPR015424">
    <property type="entry name" value="PyrdxlP-dep_Trfase"/>
</dbReference>
<dbReference type="AlphaFoldDB" id="W5JH40"/>
<dbReference type="VEuPathDB" id="VectorBase:ADAC006076"/>
<dbReference type="FunFam" id="3.40.640.10:FF:000047">
    <property type="entry name" value="serine palmitoyltransferase 2 isoform X1"/>
    <property type="match status" value="1"/>
</dbReference>
<dbReference type="Pfam" id="PF00168">
    <property type="entry name" value="C2"/>
    <property type="match status" value="2"/>
</dbReference>
<feature type="region of interest" description="Disordered" evidence="19">
    <location>
        <begin position="545"/>
        <end position="581"/>
    </location>
</feature>
<evidence type="ECO:0000256" key="5">
    <source>
        <dbReference type="ARBA" id="ARBA00004991"/>
    </source>
</evidence>
<dbReference type="EnsemblMetazoa" id="ADAC006076-RA">
    <property type="protein sequence ID" value="ADAC006076-PA"/>
    <property type="gene ID" value="ADAC006076"/>
</dbReference>
<dbReference type="CDD" id="cd08385">
    <property type="entry name" value="C2A_Synaptotagmin-1-5-6-9-10"/>
    <property type="match status" value="1"/>
</dbReference>
<comment type="similarity">
    <text evidence="6">Belongs to the class-II pyridoxal-phosphate-dependent aminotransferase family.</text>
</comment>
<keyword evidence="13" id="KW-0746">Sphingolipid metabolism</keyword>
<evidence type="ECO:0000256" key="1">
    <source>
        <dbReference type="ARBA" id="ARBA00001933"/>
    </source>
</evidence>
<comment type="pathway">
    <text evidence="5">Sphingolipid metabolism.</text>
</comment>
<dbReference type="GO" id="GO:0005783">
    <property type="term" value="C:endoplasmic reticulum"/>
    <property type="evidence" value="ECO:0007669"/>
    <property type="project" value="UniProtKB-SubCell"/>
</dbReference>
<comment type="catalytic activity">
    <reaction evidence="18">
        <text>L-serine + hexadecanoyl-CoA + H(+) = 3-oxosphinganine + CO2 + CoA</text>
        <dbReference type="Rhea" id="RHEA:14761"/>
        <dbReference type="ChEBI" id="CHEBI:15378"/>
        <dbReference type="ChEBI" id="CHEBI:16526"/>
        <dbReference type="ChEBI" id="CHEBI:33384"/>
        <dbReference type="ChEBI" id="CHEBI:57287"/>
        <dbReference type="ChEBI" id="CHEBI:57379"/>
        <dbReference type="ChEBI" id="CHEBI:58299"/>
        <dbReference type="EC" id="2.3.1.50"/>
    </reaction>
</comment>
<keyword evidence="8" id="KW-0808">Transferase</keyword>
<feature type="compositionally biased region" description="Acidic residues" evidence="19">
    <location>
        <begin position="647"/>
        <end position="660"/>
    </location>
</feature>
<dbReference type="GO" id="GO:0030170">
    <property type="term" value="F:pyridoxal phosphate binding"/>
    <property type="evidence" value="ECO:0007669"/>
    <property type="project" value="InterPro"/>
</dbReference>
<dbReference type="InterPro" id="IPR015422">
    <property type="entry name" value="PyrdxlP-dep_Trfase_small"/>
</dbReference>
<dbReference type="VEuPathDB" id="VectorBase:ADAR2_004845"/>
<dbReference type="Gene3D" id="3.90.1150.10">
    <property type="entry name" value="Aspartate Aminotransferase, domain 1"/>
    <property type="match status" value="1"/>
</dbReference>
<dbReference type="PRINTS" id="PR00360">
    <property type="entry name" value="C2DOMAIN"/>
</dbReference>
<dbReference type="eggNOG" id="KOG1357">
    <property type="taxonomic scope" value="Eukaryota"/>
</dbReference>
<dbReference type="GO" id="GO:0004758">
    <property type="term" value="F:serine C-palmitoyltransferase activity"/>
    <property type="evidence" value="ECO:0007669"/>
    <property type="project" value="UniProtKB-EC"/>
</dbReference>
<dbReference type="FunFam" id="2.60.40.150:FF:000016">
    <property type="entry name" value="Synaptotagmin 1"/>
    <property type="match status" value="1"/>
</dbReference>
<proteinExistence type="inferred from homology"/>
<reference evidence="22" key="3">
    <citation type="journal article" date="2013" name="Nucleic Acids Res.">
        <title>The genome of Anopheles darlingi, the main neotropical malaria vector.</title>
        <authorList>
            <person name="Marinotti O."/>
            <person name="Cerqueira G.C."/>
            <person name="de Almeida L.G."/>
            <person name="Ferro M.I."/>
            <person name="Loreto E.L."/>
            <person name="Zaha A."/>
            <person name="Teixeira S.M."/>
            <person name="Wespiser A.R."/>
            <person name="Almeida E Silva A."/>
            <person name="Schlindwein A.D."/>
            <person name="Pacheco A.C."/>
            <person name="Silva A.L."/>
            <person name="Graveley B.R."/>
            <person name="Walenz B.P."/>
            <person name="Lima Bde A."/>
            <person name="Ribeiro C.A."/>
            <person name="Nunes-Silva C.G."/>
            <person name="de Carvalho C.R."/>
            <person name="Soares C.M."/>
            <person name="de Menezes C.B."/>
            <person name="Matiolli C."/>
            <person name="Caffrey D."/>
            <person name="Araujo D.A."/>
            <person name="de Oliveira D.M."/>
            <person name="Golenbock D."/>
            <person name="Grisard E.C."/>
            <person name="Fantinatti-Garboggini F."/>
            <person name="de Carvalho F.M."/>
            <person name="Barcellos F.G."/>
            <person name="Prosdocimi F."/>
            <person name="May G."/>
            <person name="Azevedo Junior G.M."/>
            <person name="Guimaraes G.M."/>
            <person name="Goldman G.H."/>
            <person name="Padilha I.Q."/>
            <person name="Batista Jda S."/>
            <person name="Ferro J.A."/>
            <person name="Ribeiro J.M."/>
            <person name="Fietto J.L."/>
            <person name="Dabbas K.M."/>
            <person name="Cerdeira L."/>
            <person name="Agnez-Lima L.F."/>
            <person name="Brocchi M."/>
            <person name="de Carvalho M.O."/>
            <person name="Teixeira Mde M."/>
            <person name="Diniz Maia Mde M."/>
            <person name="Goldman M.H."/>
            <person name="Cruz Schneider M.P."/>
            <person name="Felipe M.S."/>
            <person name="Hungria M."/>
            <person name="Nicolas M.F."/>
            <person name="Pereira M."/>
            <person name="Montes M.A."/>
            <person name="Cantao M.E."/>
            <person name="Vincentz M."/>
            <person name="Rafael M.S."/>
            <person name="Silverman N."/>
            <person name="Stoco P.H."/>
            <person name="Souza R.C."/>
            <person name="Vicentini R."/>
            <person name="Gazzinelli R.T."/>
            <person name="Neves Rde O."/>
            <person name="Silva R."/>
            <person name="Astolfi-Filho S."/>
            <person name="Maciel T.E."/>
            <person name="Urmenyi T.P."/>
            <person name="Tadei W.P."/>
            <person name="Camargo E.P."/>
            <person name="de Vasconcelos A.T."/>
        </authorList>
    </citation>
    <scope>NUCLEOTIDE SEQUENCE</scope>
</reference>
<dbReference type="Pfam" id="PF00155">
    <property type="entry name" value="Aminotran_1_2"/>
    <property type="match status" value="1"/>
</dbReference>
<dbReference type="PANTHER" id="PTHR13693:SF3">
    <property type="entry name" value="LD36009P"/>
    <property type="match status" value="1"/>
</dbReference>
<dbReference type="GO" id="GO:0046513">
    <property type="term" value="P:ceramide biosynthetic process"/>
    <property type="evidence" value="ECO:0007669"/>
    <property type="project" value="TreeGrafter"/>
</dbReference>
<comment type="subcellular location">
    <subcellularLocation>
        <location evidence="2">Endoplasmic reticulum</location>
    </subcellularLocation>
    <subcellularLocation>
        <location evidence="3">Membrane</location>
    </subcellularLocation>
</comment>
<evidence type="ECO:0000256" key="2">
    <source>
        <dbReference type="ARBA" id="ARBA00004240"/>
    </source>
</evidence>
<dbReference type="eggNOG" id="KOG1028">
    <property type="taxonomic scope" value="Eukaryota"/>
</dbReference>
<dbReference type="SUPFAM" id="SSF49562">
    <property type="entry name" value="C2 domain (Calcium/lipid-binding domain, CaLB)"/>
    <property type="match status" value="2"/>
</dbReference>
<dbReference type="SUPFAM" id="SSF53383">
    <property type="entry name" value="PLP-dependent transferases"/>
    <property type="match status" value="1"/>
</dbReference>
<keyword evidence="15" id="KW-0443">Lipid metabolism</keyword>
<reference evidence="22 24" key="1">
    <citation type="journal article" date="2010" name="BMC Genomics">
        <title>Combination of measures distinguishes pre-miRNAs from other stem-loops in the genome of the newly sequenced Anopheles darlingi.</title>
        <authorList>
            <person name="Mendes N.D."/>
            <person name="Freitas A.T."/>
            <person name="Vasconcelos A.T."/>
            <person name="Sagot M.F."/>
        </authorList>
    </citation>
    <scope>NUCLEOTIDE SEQUENCE</scope>
</reference>
<evidence type="ECO:0000256" key="14">
    <source>
        <dbReference type="ARBA" id="ARBA00022989"/>
    </source>
</evidence>
<evidence type="ECO:0000256" key="7">
    <source>
        <dbReference type="ARBA" id="ARBA00013220"/>
    </source>
</evidence>